<gene>
    <name evidence="1" type="ORF">CRV2_00009688</name>
</gene>
<comment type="caution">
    <text evidence="1">The sequence shown here is derived from an EMBL/GenBank/DDBJ whole genome shotgun (WGS) entry which is preliminary data.</text>
</comment>
<sequence length="624" mass="70867">MPMTSFVLNALMVEPGKQASALQKLSRAGAPKVRTGCCDETKPACLNCLSLSGECGGYWIKPRKIRARRQQPPSLPIINSPHGPRSLKGPRLGLEFEDKFQQLYFDEWVYLSRDLLCGYNSNKLWSTFLPQLTAQNRILRDAALAIGAMSHVQLTQSKPDSLHYQHAVTYYCRALRSVSRSNQGSKSLQEAILLSILFTSFEGVRQDIKSALRHVSHGLLIIRELCLGPEASSKMAQLAPSPGELIHEVILLYNRFIVQAQTVMSGTIQERNLHSRIIEAESNSEMDEREQLCAGLTPYMVPRAGLAWQPKLFHDADTAAEYWNATVRRIEILDPSAVQLIDDLLVQDPRDYMSVEQYLQRLRNSAELHAFTNKVKTHLQIWHRAFWPLYQQTLTHSPGESPSYLCLVNLRIEYLTMSIYSMFSAACDYEYVLSITPECRELLELCEILLQKRVVNAKRFSTTFSMHTGLSWHLVFVAINCRDPIARETAIRILETYPRQDGLWSSQALVEIAKKNRMIEAENFNEGTPQEQWQRLNRRVFLLEDAGETLVFRYIRKNGDTGKWEFSEEYASSRSSSCEATALEWKDRPLSCEGCTLQWGRTADASSGTLWPGMGCSIPRIAAS</sequence>
<dbReference type="Proteomes" id="UP000836387">
    <property type="component" value="Unassembled WGS sequence"/>
</dbReference>
<reference evidence="1" key="1">
    <citation type="submission" date="2020-04" db="EMBL/GenBank/DDBJ databases">
        <authorList>
            <person name="Broberg M."/>
        </authorList>
    </citation>
    <scope>NUCLEOTIDE SEQUENCE</scope>
</reference>
<accession>A0ACA9TPM2</accession>
<dbReference type="EMBL" id="CADEHS020000006">
    <property type="protein sequence ID" value="CAG9942749.1"/>
    <property type="molecule type" value="Genomic_DNA"/>
</dbReference>
<keyword evidence="2" id="KW-1185">Reference proteome</keyword>
<proteinExistence type="predicted"/>
<evidence type="ECO:0000313" key="2">
    <source>
        <dbReference type="Proteomes" id="UP000836387"/>
    </source>
</evidence>
<organism evidence="1 2">
    <name type="scientific">Clonostachys rosea f. rosea IK726</name>
    <dbReference type="NCBI Taxonomy" id="1349383"/>
    <lineage>
        <taxon>Eukaryota</taxon>
        <taxon>Fungi</taxon>
        <taxon>Dikarya</taxon>
        <taxon>Ascomycota</taxon>
        <taxon>Pezizomycotina</taxon>
        <taxon>Sordariomycetes</taxon>
        <taxon>Hypocreomycetidae</taxon>
        <taxon>Hypocreales</taxon>
        <taxon>Bionectriaceae</taxon>
        <taxon>Clonostachys</taxon>
    </lineage>
</organism>
<name>A0ACA9TPM2_BIOOC</name>
<protein>
    <submittedName>
        <fullName evidence="1">Uncharacterized protein</fullName>
    </submittedName>
</protein>
<reference evidence="1" key="2">
    <citation type="submission" date="2021-10" db="EMBL/GenBank/DDBJ databases">
        <authorList>
            <person name="Piombo E."/>
        </authorList>
    </citation>
    <scope>NUCLEOTIDE SEQUENCE</scope>
</reference>
<evidence type="ECO:0000313" key="1">
    <source>
        <dbReference type="EMBL" id="CAG9942749.1"/>
    </source>
</evidence>